<evidence type="ECO:0000256" key="1">
    <source>
        <dbReference type="SAM" id="MobiDB-lite"/>
    </source>
</evidence>
<accession>A0A8J6DZQ1</accession>
<organism evidence="2 3">
    <name type="scientific">Carpediemonas membranifera</name>
    <dbReference type="NCBI Taxonomy" id="201153"/>
    <lineage>
        <taxon>Eukaryota</taxon>
        <taxon>Metamonada</taxon>
        <taxon>Carpediemonas-like organisms</taxon>
        <taxon>Carpediemonas</taxon>
    </lineage>
</organism>
<evidence type="ECO:0000313" key="3">
    <source>
        <dbReference type="Proteomes" id="UP000717585"/>
    </source>
</evidence>
<dbReference type="Proteomes" id="UP000717585">
    <property type="component" value="Unassembled WGS sequence"/>
</dbReference>
<feature type="region of interest" description="Disordered" evidence="1">
    <location>
        <begin position="835"/>
        <end position="878"/>
    </location>
</feature>
<name>A0A8J6DZQ1_9EUKA</name>
<sequence>MDLDRIKTMDLSEVYKKLTTILEDGAFKNYTSDYGVMKRYSKYGKALFDRISALADTMEFPSNDPNAVDGVPTMDMVDLSLSSAPPPPKKPLPPPPDLPELAELMPVVKTDPDSGDEQAKVLAWEVILGTYITRPANLPVRKARDPEAVQPDILMTRLRVALGLGTAKHMQSAELLSLCPPLPVMSLAQPFRTLVGLYQALSGTKLDLKLRHSPFAVHTGDIPCGDITQITSSDPAGLISCIQRQIALLVAGLTEHCQSDPILLEPLVPHLSVVSTLLLPVLNPPLDHGQAVAQASALIPRFTVSLAPLITAAGDVLVAMASDPSPPAPPSKLLPIPAGVAVDVIVPLYKALLTSDLEIQNDEFKEIQSTLATRLFSGCDAAAQFFALLSALHVALEAPADATELFQAVIAQEVSEPQAMSDYTLKWVKLVISKSISVIETIFTRPRCTAGLAIAGIHILPDIACRHTELLVMRDFIDSYVSTQSGLWASHDEFSVDLLESARDSTMDAVVKGHLTLFESIAGRVVDNSPPPDFRTKVGGGQRTARERRDALDQWNRGIKAKELAALCTDLTQELKLDLDMFLPRLEGVLPGVTARILTSHSDRVISRISKTISDWTMTTVSLPHARMIGTKLDGLVHVLQGRMPDNTLPSVTATLSSAYSSWMSQMEEKVGPYIKKAIETQTPVTTTCKIEDVAESFTVNSAVNEIYELISSAVDEVLYDENPSQFAEHLLNQLGRLVMNVTRTFLNALSSAFPDRPVPKMSPLWTDFSLGTPDGVTPPNLARGKGVVVDATPFESTVAINDIRSYLHNVNSLIVYKHSLGKLEERIRARFDSIHNSPATPPEVKAIMPTQPQDPEVEKGKRAKLRGRKVRKEEPQTVDPMHALAEDVSRAFVEEGRPRVSLALTFISKAVTETSHAIDAAIEASAGRLVLYHLRPDLIAMYNPSVPEGKMTAAIIVHHSLAVLEAADDVLCSAALADRFGEAVLARLCAAMCVILLDSGPRTRVITAPDAKSIAQDVQQIEGMFLKVFAKESVVAATEKLRTVVRLHALPSSKLQENLVPALLADNGWETLDVYADISQVTMTSIRARILNFRRYSTLPDDKKVRSYLHGLKAALKKGRDE</sequence>
<comment type="caution">
    <text evidence="2">The sequence shown here is derived from an EMBL/GenBank/DDBJ whole genome shotgun (WGS) entry which is preliminary data.</text>
</comment>
<dbReference type="EMBL" id="JAHDYR010000062">
    <property type="protein sequence ID" value="KAG9390731.1"/>
    <property type="molecule type" value="Genomic_DNA"/>
</dbReference>
<gene>
    <name evidence="2" type="ORF">J8273_6984</name>
</gene>
<keyword evidence="3" id="KW-1185">Reference proteome</keyword>
<evidence type="ECO:0000313" key="2">
    <source>
        <dbReference type="EMBL" id="KAG9390731.1"/>
    </source>
</evidence>
<feature type="compositionally biased region" description="Basic residues" evidence="1">
    <location>
        <begin position="862"/>
        <end position="871"/>
    </location>
</feature>
<proteinExistence type="predicted"/>
<reference evidence="2" key="1">
    <citation type="submission" date="2021-05" db="EMBL/GenBank/DDBJ databases">
        <title>A free-living protist that lacks canonical eukaryotic 1 DNA replication and segregation systems.</title>
        <authorList>
            <person name="Salas-Leiva D.E."/>
            <person name="Tromer E.C."/>
            <person name="Curtis B.A."/>
            <person name="Jerlstrom-Hultqvist J."/>
            <person name="Kolisko M."/>
            <person name="Yi Z."/>
            <person name="Salas-Leiva J.S."/>
            <person name="Gallot-Lavallee L."/>
            <person name="Kops G.J.P.L."/>
            <person name="Archibald J.M."/>
            <person name="Simpson A.G.B."/>
            <person name="Roger A.J."/>
        </authorList>
    </citation>
    <scope>NUCLEOTIDE SEQUENCE</scope>
    <source>
        <strain evidence="2">BICM</strain>
    </source>
</reference>
<dbReference type="AlphaFoldDB" id="A0A8J6DZQ1"/>
<protein>
    <submittedName>
        <fullName evidence="2">Uncharacterized protein</fullName>
    </submittedName>
</protein>